<sequence length="91" mass="9756">MRRRVIGVRYGAEELGRGVQISGGASPAGSSGQRHIRQHMTATRPAIIMAAVPFASTADRERALSVMSAIMTNDVEACQTARMPLLADDEM</sequence>
<protein>
    <submittedName>
        <fullName evidence="1">Uncharacterized protein</fullName>
    </submittedName>
</protein>
<comment type="caution">
    <text evidence="1">The sequence shown here is derived from an EMBL/GenBank/DDBJ whole genome shotgun (WGS) entry which is preliminary data.</text>
</comment>
<keyword evidence="2" id="KW-1185">Reference proteome</keyword>
<proteinExistence type="predicted"/>
<reference evidence="1 2" key="1">
    <citation type="submission" date="2020-08" db="EMBL/GenBank/DDBJ databases">
        <title>A Genomic Blueprint of the Chicken Gut Microbiome.</title>
        <authorList>
            <person name="Gilroy R."/>
            <person name="Ravi A."/>
            <person name="Getino M."/>
            <person name="Pursley I."/>
            <person name="Horton D.L."/>
            <person name="Alikhan N.-F."/>
            <person name="Baker D."/>
            <person name="Gharbi K."/>
            <person name="Hall N."/>
            <person name="Watson M."/>
            <person name="Adriaenssens E.M."/>
            <person name="Foster-Nyarko E."/>
            <person name="Jarju S."/>
            <person name="Secka A."/>
            <person name="Antonio M."/>
            <person name="Oren A."/>
            <person name="Chaudhuri R."/>
            <person name="La Ragione R.M."/>
            <person name="Hildebrand F."/>
            <person name="Pallen M.J."/>
        </authorList>
    </citation>
    <scope>NUCLEOTIDE SEQUENCE [LARGE SCALE GENOMIC DNA]</scope>
    <source>
        <strain evidence="1 2">Sa4CUA7</strain>
    </source>
</reference>
<evidence type="ECO:0000313" key="1">
    <source>
        <dbReference type="EMBL" id="MBD7956052.1"/>
    </source>
</evidence>
<organism evidence="1 2">
    <name type="scientific">Microbacterium pullorum</name>
    <dbReference type="NCBI Taxonomy" id="2762236"/>
    <lineage>
        <taxon>Bacteria</taxon>
        <taxon>Bacillati</taxon>
        <taxon>Actinomycetota</taxon>
        <taxon>Actinomycetes</taxon>
        <taxon>Micrococcales</taxon>
        <taxon>Microbacteriaceae</taxon>
        <taxon>Microbacterium</taxon>
    </lineage>
</organism>
<name>A0ABR8RXT7_9MICO</name>
<accession>A0ABR8RXT7</accession>
<gene>
    <name evidence="1" type="ORF">H9651_00170</name>
</gene>
<evidence type="ECO:0000313" key="2">
    <source>
        <dbReference type="Proteomes" id="UP000648352"/>
    </source>
</evidence>
<dbReference type="Proteomes" id="UP000648352">
    <property type="component" value="Unassembled WGS sequence"/>
</dbReference>
<dbReference type="EMBL" id="JACSQP010000001">
    <property type="protein sequence ID" value="MBD7956052.1"/>
    <property type="molecule type" value="Genomic_DNA"/>
</dbReference>